<keyword evidence="2" id="KW-1185">Reference proteome</keyword>
<reference evidence="2" key="1">
    <citation type="submission" date="2016-11" db="EMBL/GenBank/DDBJ databases">
        <authorList>
            <person name="Varghese N."/>
            <person name="Submissions S."/>
        </authorList>
    </citation>
    <scope>NUCLEOTIDE SEQUENCE [LARGE SCALE GENOMIC DNA]</scope>
    <source>
        <strain evidence="2">DSM 14834</strain>
    </source>
</reference>
<dbReference type="AlphaFoldDB" id="A0A1M4XMY0"/>
<evidence type="ECO:0000313" key="1">
    <source>
        <dbReference type="EMBL" id="SHE94736.1"/>
    </source>
</evidence>
<dbReference type="PANTHER" id="PTHR33986:SF15">
    <property type="entry name" value="MITOCHONDRIAL FISSION PROTEIN ELM1"/>
    <property type="match status" value="1"/>
</dbReference>
<name>A0A1M4XMY0_9GAMM</name>
<dbReference type="Pfam" id="PF06258">
    <property type="entry name" value="Mito_fiss_Elm1"/>
    <property type="match status" value="1"/>
</dbReference>
<protein>
    <recommendedName>
        <fullName evidence="3">Nucleoside-diphosphate sugar epimerase</fullName>
    </recommendedName>
</protein>
<dbReference type="InterPro" id="IPR009367">
    <property type="entry name" value="Elm1-like"/>
</dbReference>
<gene>
    <name evidence="1" type="ORF">SAMN02745204_01462</name>
</gene>
<proteinExistence type="predicted"/>
<dbReference type="RefSeq" id="WP_072755959.1">
    <property type="nucleotide sequence ID" value="NZ_FQUK01000022.1"/>
</dbReference>
<accession>A0A1M4XMY0</accession>
<dbReference type="STRING" id="213588.SAMN02745204_01462"/>
<evidence type="ECO:0000313" key="2">
    <source>
        <dbReference type="Proteomes" id="UP000242857"/>
    </source>
</evidence>
<organism evidence="1 2">
    <name type="scientific">Thermomonas hydrothermalis</name>
    <dbReference type="NCBI Taxonomy" id="213588"/>
    <lineage>
        <taxon>Bacteria</taxon>
        <taxon>Pseudomonadati</taxon>
        <taxon>Pseudomonadota</taxon>
        <taxon>Gammaproteobacteria</taxon>
        <taxon>Lysobacterales</taxon>
        <taxon>Lysobacteraceae</taxon>
        <taxon>Thermomonas</taxon>
    </lineage>
</organism>
<dbReference type="OrthoDB" id="272235at2"/>
<dbReference type="PANTHER" id="PTHR33986">
    <property type="entry name" value="OS02G0535700 PROTEIN"/>
    <property type="match status" value="1"/>
</dbReference>
<dbReference type="EMBL" id="FQUK01000022">
    <property type="protein sequence ID" value="SHE94736.1"/>
    <property type="molecule type" value="Genomic_DNA"/>
</dbReference>
<sequence>MQRSTPAAPSCLAVHDGRAGHARQAQALACLLAPGAGALCLTPRPPWRWVAPRLLPGAAQGFDPGLHPLLRQPPRLAVGCGRQAALATRLLRRAGSQVVQVLDPRLPARHWDALVVPMHDRLRGDNVLTLHGSLHPVDDRWLQHAAAAFPQGAQLPAPRTVLLVGGPTRHAPLTTPAFLALLTRLAAQTRAEGGSFSVVVSPRTPPDWAQALARIDPALPGLRWRGPADGPNPYAGLLAHADRLICTPDSVNMLSEAAATAAPLFVWQPACVRGRPRHFLAHLLGSDRAKPLDDTLAAYPVQPLREPERIASQLRQWLGLA</sequence>
<dbReference type="Proteomes" id="UP000242857">
    <property type="component" value="Unassembled WGS sequence"/>
</dbReference>
<evidence type="ECO:0008006" key="3">
    <source>
        <dbReference type="Google" id="ProtNLM"/>
    </source>
</evidence>